<proteinExistence type="predicted"/>
<dbReference type="GO" id="GO:0003677">
    <property type="term" value="F:DNA binding"/>
    <property type="evidence" value="ECO:0007669"/>
    <property type="project" value="InterPro"/>
</dbReference>
<sequence>MLGGMADVRSRELGAYLRARRDRLSPADVGLAGGGGRRRVKGLRREEVAVLANVGSTWYTWLEQGRDVRPSAEVLAAIADALLLSEDERRHLFLLGGQTEAEEPGGPGADDGPLRVLLDSLSPHPAVMIDPRFEPLAYNAAFRFMINDIEALPETDRNWAYLHFTHPDWIEGQADHAQECAVLVAKLRAYHGESLTHPAWPPLLRRLRAESPLFARLWDQADVSSGARRVKRIRSLHVGNLSLRTVTLRLQEHPGTRVVVYQPEDRTTRERLEELASRIARGTVDGPARVRHLRSAT</sequence>
<dbReference type="SUPFAM" id="SSF47413">
    <property type="entry name" value="lambda repressor-like DNA-binding domains"/>
    <property type="match status" value="1"/>
</dbReference>
<evidence type="ECO:0000313" key="3">
    <source>
        <dbReference type="Proteomes" id="UP000198614"/>
    </source>
</evidence>
<name>A0A1G7X221_9ACTN</name>
<dbReference type="AlphaFoldDB" id="A0A1G7X221"/>
<dbReference type="Pfam" id="PF17765">
    <property type="entry name" value="MLTR_LBD"/>
    <property type="match status" value="1"/>
</dbReference>
<evidence type="ECO:0000313" key="2">
    <source>
        <dbReference type="EMBL" id="SDG78222.1"/>
    </source>
</evidence>
<organism evidence="2 3">
    <name type="scientific">Streptomyces griseoaurantiacus</name>
    <dbReference type="NCBI Taxonomy" id="68213"/>
    <lineage>
        <taxon>Bacteria</taxon>
        <taxon>Bacillati</taxon>
        <taxon>Actinomycetota</taxon>
        <taxon>Actinomycetes</taxon>
        <taxon>Kitasatosporales</taxon>
        <taxon>Streptomycetaceae</taxon>
        <taxon>Streptomyces</taxon>
        <taxon>Streptomyces aurantiacus group</taxon>
    </lineage>
</organism>
<protein>
    <submittedName>
        <fullName evidence="2">Helix-turn-helix domain-containing protein</fullName>
    </submittedName>
</protein>
<dbReference type="InterPro" id="IPR041413">
    <property type="entry name" value="MLTR_LBD"/>
</dbReference>
<dbReference type="Proteomes" id="UP000198614">
    <property type="component" value="Unassembled WGS sequence"/>
</dbReference>
<dbReference type="Pfam" id="PF13560">
    <property type="entry name" value="HTH_31"/>
    <property type="match status" value="1"/>
</dbReference>
<feature type="domain" description="HTH cro/C1-type" evidence="1">
    <location>
        <begin position="16"/>
        <end position="89"/>
    </location>
</feature>
<dbReference type="PANTHER" id="PTHR35010:SF2">
    <property type="entry name" value="BLL4672 PROTEIN"/>
    <property type="match status" value="1"/>
</dbReference>
<dbReference type="InterPro" id="IPR010982">
    <property type="entry name" value="Lambda_DNA-bd_dom_sf"/>
</dbReference>
<reference evidence="2 3" key="1">
    <citation type="submission" date="2016-10" db="EMBL/GenBank/DDBJ databases">
        <authorList>
            <person name="de Groot N.N."/>
        </authorList>
    </citation>
    <scope>NUCLEOTIDE SEQUENCE [LARGE SCALE GENOMIC DNA]</scope>
    <source>
        <strain evidence="2 3">CGMCC 4.1859</strain>
    </source>
</reference>
<accession>A0A1G7X221</accession>
<dbReference type="Gene3D" id="3.30.450.180">
    <property type="match status" value="1"/>
</dbReference>
<dbReference type="OrthoDB" id="3542608at2"/>
<dbReference type="SMART" id="SM00530">
    <property type="entry name" value="HTH_XRE"/>
    <property type="match status" value="1"/>
</dbReference>
<dbReference type="EMBL" id="FNAX01000029">
    <property type="protein sequence ID" value="SDG78222.1"/>
    <property type="molecule type" value="Genomic_DNA"/>
</dbReference>
<dbReference type="InterPro" id="IPR001387">
    <property type="entry name" value="Cro/C1-type_HTH"/>
</dbReference>
<gene>
    <name evidence="2" type="ORF">SAMN05216260_12952</name>
</gene>
<evidence type="ECO:0000259" key="1">
    <source>
        <dbReference type="SMART" id="SM00530"/>
    </source>
</evidence>
<dbReference type="Gene3D" id="1.10.260.40">
    <property type="entry name" value="lambda repressor-like DNA-binding domains"/>
    <property type="match status" value="1"/>
</dbReference>
<dbReference type="PANTHER" id="PTHR35010">
    <property type="entry name" value="BLL4672 PROTEIN-RELATED"/>
    <property type="match status" value="1"/>
</dbReference>